<dbReference type="PANTHER" id="PTHR43270">
    <property type="entry name" value="BETA-ALA-HIS DIPEPTIDASE"/>
    <property type="match status" value="1"/>
</dbReference>
<keyword evidence="2" id="KW-0479">Metal-binding</keyword>
<accession>A0A8J6NQX4</accession>
<evidence type="ECO:0000256" key="3">
    <source>
        <dbReference type="ARBA" id="ARBA00022801"/>
    </source>
</evidence>
<dbReference type="GO" id="GO:0046872">
    <property type="term" value="F:metal ion binding"/>
    <property type="evidence" value="ECO:0007669"/>
    <property type="project" value="UniProtKB-KW"/>
</dbReference>
<dbReference type="InterPro" id="IPR011650">
    <property type="entry name" value="Peptidase_M20_dimer"/>
</dbReference>
<gene>
    <name evidence="5" type="ORF">H8E29_13830</name>
</gene>
<dbReference type="GO" id="GO:0006508">
    <property type="term" value="P:proteolysis"/>
    <property type="evidence" value="ECO:0007669"/>
    <property type="project" value="UniProtKB-KW"/>
</dbReference>
<name>A0A8J6NQX4_9CHLR</name>
<feature type="domain" description="Peptidase M20 dimerisation" evidence="4">
    <location>
        <begin position="196"/>
        <end position="356"/>
    </location>
</feature>
<dbReference type="Pfam" id="PF07687">
    <property type="entry name" value="M20_dimer"/>
    <property type="match status" value="1"/>
</dbReference>
<dbReference type="Pfam" id="PF01546">
    <property type="entry name" value="Peptidase_M20"/>
    <property type="match status" value="1"/>
</dbReference>
<dbReference type="PANTHER" id="PTHR43270:SF12">
    <property type="entry name" value="SUCCINYL-DIAMINOPIMELATE DESUCCINYLASE"/>
    <property type="match status" value="1"/>
</dbReference>
<dbReference type="InterPro" id="IPR002933">
    <property type="entry name" value="Peptidase_M20"/>
</dbReference>
<dbReference type="NCBIfam" id="NF005914">
    <property type="entry name" value="PRK07907.1"/>
    <property type="match status" value="1"/>
</dbReference>
<evidence type="ECO:0000256" key="2">
    <source>
        <dbReference type="ARBA" id="ARBA00022723"/>
    </source>
</evidence>
<dbReference type="NCBIfam" id="NF006579">
    <property type="entry name" value="PRK09104.1"/>
    <property type="match status" value="1"/>
</dbReference>
<dbReference type="InterPro" id="IPR051458">
    <property type="entry name" value="Cyt/Met_Dipeptidase"/>
</dbReference>
<evidence type="ECO:0000313" key="6">
    <source>
        <dbReference type="Proteomes" id="UP000614469"/>
    </source>
</evidence>
<dbReference type="Gene3D" id="3.30.70.360">
    <property type="match status" value="1"/>
</dbReference>
<organism evidence="5 6">
    <name type="scientific">Candidatus Desulfolinea nitratireducens</name>
    <dbReference type="NCBI Taxonomy" id="2841698"/>
    <lineage>
        <taxon>Bacteria</taxon>
        <taxon>Bacillati</taxon>
        <taxon>Chloroflexota</taxon>
        <taxon>Anaerolineae</taxon>
        <taxon>Anaerolineales</taxon>
        <taxon>Anaerolineales incertae sedis</taxon>
        <taxon>Candidatus Desulfolinea</taxon>
    </lineage>
</organism>
<dbReference type="AlphaFoldDB" id="A0A8J6NQX4"/>
<dbReference type="SUPFAM" id="SSF53187">
    <property type="entry name" value="Zn-dependent exopeptidases"/>
    <property type="match status" value="1"/>
</dbReference>
<evidence type="ECO:0000259" key="4">
    <source>
        <dbReference type="Pfam" id="PF07687"/>
    </source>
</evidence>
<keyword evidence="1" id="KW-0645">Protease</keyword>
<dbReference type="NCBIfam" id="NF006053">
    <property type="entry name" value="PRK08201.1"/>
    <property type="match status" value="1"/>
</dbReference>
<dbReference type="EMBL" id="JACNJN010000156">
    <property type="protein sequence ID" value="MBC8336339.1"/>
    <property type="molecule type" value="Genomic_DNA"/>
</dbReference>
<comment type="caution">
    <text evidence="5">The sequence shown here is derived from an EMBL/GenBank/DDBJ whole genome shotgun (WGS) entry which is preliminary data.</text>
</comment>
<dbReference type="Proteomes" id="UP000614469">
    <property type="component" value="Unassembled WGS sequence"/>
</dbReference>
<dbReference type="SUPFAM" id="SSF55031">
    <property type="entry name" value="Bacterial exopeptidase dimerisation domain"/>
    <property type="match status" value="1"/>
</dbReference>
<dbReference type="Gene3D" id="3.40.630.10">
    <property type="entry name" value="Zn peptidases"/>
    <property type="match status" value="1"/>
</dbReference>
<proteinExistence type="predicted"/>
<evidence type="ECO:0000256" key="1">
    <source>
        <dbReference type="ARBA" id="ARBA00022670"/>
    </source>
</evidence>
<protein>
    <submittedName>
        <fullName evidence="5">Dipeptidase</fullName>
    </submittedName>
</protein>
<dbReference type="GO" id="GO:0008233">
    <property type="term" value="F:peptidase activity"/>
    <property type="evidence" value="ECO:0007669"/>
    <property type="project" value="UniProtKB-KW"/>
</dbReference>
<reference evidence="5 6" key="1">
    <citation type="submission" date="2020-08" db="EMBL/GenBank/DDBJ databases">
        <title>Bridging the membrane lipid divide: bacteria of the FCB group superphylum have the potential to synthesize archaeal ether lipids.</title>
        <authorList>
            <person name="Villanueva L."/>
            <person name="Von Meijenfeldt F.A.B."/>
            <person name="Westbye A.B."/>
            <person name="Yadav S."/>
            <person name="Hopmans E.C."/>
            <person name="Dutilh B.E."/>
            <person name="Sinninghe Damste J.S."/>
        </authorList>
    </citation>
    <scope>NUCLEOTIDE SEQUENCE [LARGE SCALE GENOMIC DNA]</scope>
    <source>
        <strain evidence="5">NIOZ-UU36</strain>
    </source>
</reference>
<keyword evidence="3" id="KW-0378">Hydrolase</keyword>
<dbReference type="InterPro" id="IPR036264">
    <property type="entry name" value="Bact_exopeptidase_dim_dom"/>
</dbReference>
<evidence type="ECO:0000313" key="5">
    <source>
        <dbReference type="EMBL" id="MBC8336339.1"/>
    </source>
</evidence>
<sequence>MTDNRENALAYAHKNKDNFLHELKEVLRIPSISTNSENKADMLHTAEWLTEKLRGLGMENVEIFPTAKHPVVYADWLHAENAPTVLIYGHYDVQPVDPLDLWESPPFEPTQRGDSLHARGASDMKGQVVAVIKAIESIVENGDLPVNIKFMIEGEEEIGSPSLVDFMEAHKDMLAADFCLNPDAGIMDKKLPSITYALRGLAYFEIRVYGPSHDLHSGLYGGAVANPANALMTLIAGMKDENGRITLPGFYDKVRPLDDEERVELARLPMKDDFYLEATGSSALWGEKSYSAVERTGARPTLDVNGMLAGFTGEGAKTVLPAKAMAKISMRLVPDQTPDEVYEQLKQYMEENAPKGVTWDIKVEHGGHPSISERDGVGVRAMAKAFENVWGVVPLFTRGGGSIPVVAEMQNILGIESVLTGFGLPDDRIHSPNEKQDLPTWYRGIDALIHFFYNLS</sequence>